<feature type="domain" description="Cation efflux protein cytoplasmic" evidence="10">
    <location>
        <begin position="208"/>
        <end position="283"/>
    </location>
</feature>
<dbReference type="InterPro" id="IPR027469">
    <property type="entry name" value="Cation_efflux_TMD_sf"/>
</dbReference>
<dbReference type="GO" id="GO:0005886">
    <property type="term" value="C:plasma membrane"/>
    <property type="evidence" value="ECO:0007669"/>
    <property type="project" value="TreeGrafter"/>
</dbReference>
<evidence type="ECO:0000256" key="1">
    <source>
        <dbReference type="ARBA" id="ARBA00004141"/>
    </source>
</evidence>
<evidence type="ECO:0000313" key="12">
    <source>
        <dbReference type="Proteomes" id="UP000310541"/>
    </source>
</evidence>
<evidence type="ECO:0000256" key="8">
    <source>
        <dbReference type="SAM" id="Phobius"/>
    </source>
</evidence>
<feature type="transmembrane region" description="Helical" evidence="8">
    <location>
        <begin position="16"/>
        <end position="34"/>
    </location>
</feature>
<dbReference type="InterPro" id="IPR058533">
    <property type="entry name" value="Cation_efflux_TM"/>
</dbReference>
<keyword evidence="4 8" id="KW-0812">Transmembrane</keyword>
<gene>
    <name evidence="11" type="ORF">FBF83_16500</name>
</gene>
<accession>A0A4U1MCF5</accession>
<dbReference type="GO" id="GO:0005385">
    <property type="term" value="F:zinc ion transmembrane transporter activity"/>
    <property type="evidence" value="ECO:0007669"/>
    <property type="project" value="TreeGrafter"/>
</dbReference>
<feature type="transmembrane region" description="Helical" evidence="8">
    <location>
        <begin position="80"/>
        <end position="103"/>
    </location>
</feature>
<protein>
    <submittedName>
        <fullName evidence="11">Cation transporter</fullName>
    </submittedName>
</protein>
<evidence type="ECO:0000313" key="11">
    <source>
        <dbReference type="EMBL" id="TKD68799.1"/>
    </source>
</evidence>
<feature type="transmembrane region" description="Helical" evidence="8">
    <location>
        <begin position="175"/>
        <end position="193"/>
    </location>
</feature>
<feature type="transmembrane region" description="Helical" evidence="8">
    <location>
        <begin position="146"/>
        <end position="169"/>
    </location>
</feature>
<keyword evidence="3" id="KW-0813">Transport</keyword>
<comment type="caution">
    <text evidence="11">The sequence shown here is derived from an EMBL/GenBank/DDBJ whole genome shotgun (WGS) entry which is preliminary data.</text>
</comment>
<keyword evidence="6" id="KW-0406">Ion transport</keyword>
<dbReference type="OrthoDB" id="9809646at2"/>
<dbReference type="RefSeq" id="WP_136948243.1">
    <property type="nucleotide sequence ID" value="NZ_SWFM01000005.1"/>
</dbReference>
<dbReference type="InterPro" id="IPR027470">
    <property type="entry name" value="Cation_efflux_CTD"/>
</dbReference>
<dbReference type="InterPro" id="IPR050681">
    <property type="entry name" value="CDF/SLC30A"/>
</dbReference>
<dbReference type="PANTHER" id="PTHR11562:SF17">
    <property type="entry name" value="RE54080P-RELATED"/>
    <property type="match status" value="1"/>
</dbReference>
<feature type="transmembrane region" description="Helical" evidence="8">
    <location>
        <begin position="115"/>
        <end position="134"/>
    </location>
</feature>
<evidence type="ECO:0000259" key="10">
    <source>
        <dbReference type="Pfam" id="PF16916"/>
    </source>
</evidence>
<evidence type="ECO:0000256" key="5">
    <source>
        <dbReference type="ARBA" id="ARBA00022989"/>
    </source>
</evidence>
<comment type="similarity">
    <text evidence="2">Belongs to the cation diffusion facilitator (CDF) transporter (TC 2.A.4) family. SLC30A subfamily.</text>
</comment>
<reference evidence="11 12" key="1">
    <citation type="submission" date="2019-04" db="EMBL/GenBank/DDBJ databases">
        <title>Genome sequence of Bacillus hwajinpoensis strain Y2.</title>
        <authorList>
            <person name="Fair J.L."/>
            <person name="Maclea K.S."/>
        </authorList>
    </citation>
    <scope>NUCLEOTIDE SEQUENCE [LARGE SCALE GENOMIC DNA]</scope>
    <source>
        <strain evidence="11 12">Y2</strain>
    </source>
</reference>
<feature type="domain" description="Cation efflux protein transmembrane" evidence="9">
    <location>
        <begin position="15"/>
        <end position="202"/>
    </location>
</feature>
<proteinExistence type="inferred from homology"/>
<name>A0A4U1MCF5_9BACL</name>
<dbReference type="SUPFAM" id="SSF161111">
    <property type="entry name" value="Cation efflux protein transmembrane domain-like"/>
    <property type="match status" value="1"/>
</dbReference>
<dbReference type="AlphaFoldDB" id="A0A4U1MCF5"/>
<dbReference type="Pfam" id="PF16916">
    <property type="entry name" value="ZT_dimer"/>
    <property type="match status" value="1"/>
</dbReference>
<evidence type="ECO:0000256" key="7">
    <source>
        <dbReference type="ARBA" id="ARBA00023136"/>
    </source>
</evidence>
<evidence type="ECO:0000256" key="3">
    <source>
        <dbReference type="ARBA" id="ARBA00022448"/>
    </source>
</evidence>
<evidence type="ECO:0000259" key="9">
    <source>
        <dbReference type="Pfam" id="PF01545"/>
    </source>
</evidence>
<keyword evidence="7 8" id="KW-0472">Membrane</keyword>
<dbReference type="Proteomes" id="UP000310541">
    <property type="component" value="Unassembled WGS sequence"/>
</dbReference>
<dbReference type="InterPro" id="IPR036837">
    <property type="entry name" value="Cation_efflux_CTD_sf"/>
</dbReference>
<dbReference type="InterPro" id="IPR002524">
    <property type="entry name" value="Cation_efflux"/>
</dbReference>
<dbReference type="Pfam" id="PF01545">
    <property type="entry name" value="Cation_efflux"/>
    <property type="match status" value="1"/>
</dbReference>
<organism evidence="11 12">
    <name type="scientific">Guptibacillus hwajinpoensis</name>
    <dbReference type="NCBI Taxonomy" id="208199"/>
    <lineage>
        <taxon>Bacteria</taxon>
        <taxon>Bacillati</taxon>
        <taxon>Bacillota</taxon>
        <taxon>Bacilli</taxon>
        <taxon>Bacillales</taxon>
        <taxon>Guptibacillaceae</taxon>
        <taxon>Guptibacillus</taxon>
    </lineage>
</organism>
<dbReference type="PANTHER" id="PTHR11562">
    <property type="entry name" value="CATION EFFLUX PROTEIN/ ZINC TRANSPORTER"/>
    <property type="match status" value="1"/>
</dbReference>
<evidence type="ECO:0000256" key="4">
    <source>
        <dbReference type="ARBA" id="ARBA00022692"/>
    </source>
</evidence>
<keyword evidence="5 8" id="KW-1133">Transmembrane helix</keyword>
<dbReference type="NCBIfam" id="TIGR01297">
    <property type="entry name" value="CDF"/>
    <property type="match status" value="1"/>
</dbReference>
<sequence length="300" mass="33500">MGHHHDHNHSVKNIRAAFFLNFGFTMIEIIGGLLTNSMAILSDALHDLGDSLSLGISWYLQKKADGKGEDKNFTFGYKRFSLLGALINSIILIGGSLFILTQAVPRLLDPEPIEAGGMLILAILGIAVNGMAVLRLQRGKSMNEKVVTWHLLEDVLGWVAVLVVSIILLFKDLPILDPILSIMITVYVLYNVIRNLKKTLMIFLEAVPEDIDFTEVKKKIASLSGIVSTHHTHLWSLDGEQNALSTHIVVEDSLSRAEIIKIKQQIQEFVEELNLQHLTIQVDYVDEVCCMDDQANKKPR</sequence>
<dbReference type="SUPFAM" id="SSF160240">
    <property type="entry name" value="Cation efflux protein cytoplasmic domain-like"/>
    <property type="match status" value="1"/>
</dbReference>
<evidence type="ECO:0000256" key="2">
    <source>
        <dbReference type="ARBA" id="ARBA00008873"/>
    </source>
</evidence>
<comment type="subcellular location">
    <subcellularLocation>
        <location evidence="1">Membrane</location>
        <topology evidence="1">Multi-pass membrane protein</topology>
    </subcellularLocation>
</comment>
<evidence type="ECO:0000256" key="6">
    <source>
        <dbReference type="ARBA" id="ARBA00023065"/>
    </source>
</evidence>
<dbReference type="EMBL" id="SWFM01000005">
    <property type="protein sequence ID" value="TKD68799.1"/>
    <property type="molecule type" value="Genomic_DNA"/>
</dbReference>
<dbReference type="Gene3D" id="1.20.1510.10">
    <property type="entry name" value="Cation efflux protein transmembrane domain"/>
    <property type="match status" value="1"/>
</dbReference>